<evidence type="ECO:0000256" key="1">
    <source>
        <dbReference type="SAM" id="SignalP"/>
    </source>
</evidence>
<keyword evidence="3" id="KW-1185">Reference proteome</keyword>
<evidence type="ECO:0000313" key="2">
    <source>
        <dbReference type="EMBL" id="MFC5412370.1"/>
    </source>
</evidence>
<dbReference type="EMBL" id="JBHSMA010000012">
    <property type="protein sequence ID" value="MFC5412370.1"/>
    <property type="molecule type" value="Genomic_DNA"/>
</dbReference>
<organism evidence="2 3">
    <name type="scientific">Larkinella bovis</name>
    <dbReference type="NCBI Taxonomy" id="683041"/>
    <lineage>
        <taxon>Bacteria</taxon>
        <taxon>Pseudomonadati</taxon>
        <taxon>Bacteroidota</taxon>
        <taxon>Cytophagia</taxon>
        <taxon>Cytophagales</taxon>
        <taxon>Spirosomataceae</taxon>
        <taxon>Larkinella</taxon>
    </lineage>
</organism>
<evidence type="ECO:0008006" key="4">
    <source>
        <dbReference type="Google" id="ProtNLM"/>
    </source>
</evidence>
<proteinExistence type="predicted"/>
<accession>A0ABW0III1</accession>
<sequence>MLKSRLITTLLGSLLGVLPVIAQPNSSPEPARRDWPLLVSLQFQSVSMPFRDLKSTFSNVGISLGTEVSYNRRRTLLQQLQLGFFHNRNAGNGLFIATQTAYRSHFGPVYTELKAGLGYHFAFHPNTTLVFKNGEWRSSGQSGKGMLLVPLGVSLGYQGSKIRPMFEPFVSYQFLVLSGYNPDVPLLPNQLIQVGSRIHLFSY</sequence>
<comment type="caution">
    <text evidence="2">The sequence shown here is derived from an EMBL/GenBank/DDBJ whole genome shotgun (WGS) entry which is preliminary data.</text>
</comment>
<name>A0ABW0III1_9BACT</name>
<evidence type="ECO:0000313" key="3">
    <source>
        <dbReference type="Proteomes" id="UP001596106"/>
    </source>
</evidence>
<dbReference type="Proteomes" id="UP001596106">
    <property type="component" value="Unassembled WGS sequence"/>
</dbReference>
<feature type="signal peptide" evidence="1">
    <location>
        <begin position="1"/>
        <end position="22"/>
    </location>
</feature>
<feature type="chain" id="PRO_5045378003" description="DUF3575 domain-containing protein" evidence="1">
    <location>
        <begin position="23"/>
        <end position="203"/>
    </location>
</feature>
<gene>
    <name evidence="2" type="ORF">ACFPMF_23800</name>
</gene>
<protein>
    <recommendedName>
        <fullName evidence="4">DUF3575 domain-containing protein</fullName>
    </recommendedName>
</protein>
<keyword evidence="1" id="KW-0732">Signal</keyword>
<dbReference type="RefSeq" id="WP_379849813.1">
    <property type="nucleotide sequence ID" value="NZ_JBHSMA010000012.1"/>
</dbReference>
<reference evidence="3" key="1">
    <citation type="journal article" date="2019" name="Int. J. Syst. Evol. Microbiol.">
        <title>The Global Catalogue of Microorganisms (GCM) 10K type strain sequencing project: providing services to taxonomists for standard genome sequencing and annotation.</title>
        <authorList>
            <consortium name="The Broad Institute Genomics Platform"/>
            <consortium name="The Broad Institute Genome Sequencing Center for Infectious Disease"/>
            <person name="Wu L."/>
            <person name="Ma J."/>
        </authorList>
    </citation>
    <scope>NUCLEOTIDE SEQUENCE [LARGE SCALE GENOMIC DNA]</scope>
    <source>
        <strain evidence="3">CCUG 55250</strain>
    </source>
</reference>